<protein>
    <submittedName>
        <fullName evidence="2">Cobaltochelatase subunit CobN</fullName>
    </submittedName>
</protein>
<evidence type="ECO:0000313" key="2">
    <source>
        <dbReference type="EMBL" id="KAA5401291.1"/>
    </source>
</evidence>
<evidence type="ECO:0000313" key="3">
    <source>
        <dbReference type="Proteomes" id="UP000482653"/>
    </source>
</evidence>
<proteinExistence type="predicted"/>
<dbReference type="PANTHER" id="PTHR44119">
    <property type="entry name" value="MAGNESIUM-CHELATASE SUBUNIT CHLH, CHLOROPLASTIC"/>
    <property type="match status" value="1"/>
</dbReference>
<feature type="non-terminal residue" evidence="2">
    <location>
        <position position="1"/>
    </location>
</feature>
<comment type="caution">
    <text evidence="2">The sequence shown here is derived from an EMBL/GenBank/DDBJ whole genome shotgun (WGS) entry which is preliminary data.</text>
</comment>
<dbReference type="RefSeq" id="WP_202188416.1">
    <property type="nucleotide sequence ID" value="NZ_VVYX01000354.1"/>
</dbReference>
<dbReference type="Pfam" id="PF02514">
    <property type="entry name" value="CobN-Mg_chel"/>
    <property type="match status" value="1"/>
</dbReference>
<feature type="domain" description="CobN/magnesium chelatase" evidence="1">
    <location>
        <begin position="1"/>
        <end position="323"/>
    </location>
</feature>
<feature type="non-terminal residue" evidence="2">
    <location>
        <position position="353"/>
    </location>
</feature>
<reference evidence="2 3" key="1">
    <citation type="journal article" date="2019" name="Nat. Med.">
        <title>A library of human gut bacterial isolates paired with longitudinal multiomics data enables mechanistic microbiome research.</title>
        <authorList>
            <person name="Poyet M."/>
            <person name="Groussin M."/>
            <person name="Gibbons S.M."/>
            <person name="Avila-Pacheco J."/>
            <person name="Jiang X."/>
            <person name="Kearney S.M."/>
            <person name="Perrotta A.R."/>
            <person name="Berdy B."/>
            <person name="Zhao S."/>
            <person name="Lieberman T.D."/>
            <person name="Swanson P.K."/>
            <person name="Smith M."/>
            <person name="Roesemann S."/>
            <person name="Alexander J.E."/>
            <person name="Rich S.A."/>
            <person name="Livny J."/>
            <person name="Vlamakis H."/>
            <person name="Clish C."/>
            <person name="Bullock K."/>
            <person name="Deik A."/>
            <person name="Scott J."/>
            <person name="Pierce K.A."/>
            <person name="Xavier R.J."/>
            <person name="Alm E.J."/>
        </authorList>
    </citation>
    <scope>NUCLEOTIDE SEQUENCE [LARGE SCALE GENOMIC DNA]</scope>
    <source>
        <strain evidence="2 3">BIOML-A8</strain>
    </source>
</reference>
<dbReference type="Proteomes" id="UP000482653">
    <property type="component" value="Unassembled WGS sequence"/>
</dbReference>
<dbReference type="InterPro" id="IPR003672">
    <property type="entry name" value="CobN/Mg_chltase"/>
</dbReference>
<name>A0A6L3JP64_9BACE</name>
<evidence type="ECO:0000259" key="1">
    <source>
        <dbReference type="Pfam" id="PF02514"/>
    </source>
</evidence>
<organism evidence="2 3">
    <name type="scientific">Bacteroides cellulosilyticus</name>
    <dbReference type="NCBI Taxonomy" id="246787"/>
    <lineage>
        <taxon>Bacteria</taxon>
        <taxon>Pseudomonadati</taxon>
        <taxon>Bacteroidota</taxon>
        <taxon>Bacteroidia</taxon>
        <taxon>Bacteroidales</taxon>
        <taxon>Bacteroidaceae</taxon>
        <taxon>Bacteroides</taxon>
    </lineage>
</organism>
<dbReference type="AlphaFoldDB" id="A0A6L3JP64"/>
<gene>
    <name evidence="2" type="ORF">F2Y87_30910</name>
</gene>
<dbReference type="PANTHER" id="PTHR44119:SF4">
    <property type="entry name" value="AEROBIC COBALTOCHELATASE SUBUNIT COBN"/>
    <property type="match status" value="1"/>
</dbReference>
<sequence length="353" mass="39723">YMLGVEPIRDTFGRVTDLRLIPSAELGRPRIDVVVQTSGQLRDIAASRLFLINRAVEMAANAKEDQFENQVAAGVVEAERVLIEKGLTPKEAREMSTFRVFGGVNGNYGTGIQSMVQSGDRWESEEEIADVYLNNMGAFYGSEKNWETVRQFALEAALTRTDAVIQPRQSNTWGALSLDHVYEFMGGMNLAVRNVTGKDPDAYLSDYRNRNNARMQEVKEAIGIESRTTIFNPAYIKEKMKGEAGAANTFAEIVQNTYGWNVMKPQAVDKEMWNEIYDVYVKDKFNLGVQGYFEKQNPAALEEMTAVMMETIRKGMWQASEQQIADIAKLHTDLVNKYKPSCSGFVCDNAKLR</sequence>
<accession>A0A6L3JP64</accession>
<dbReference type="EMBL" id="VVYX01000354">
    <property type="protein sequence ID" value="KAA5401291.1"/>
    <property type="molecule type" value="Genomic_DNA"/>
</dbReference>